<evidence type="ECO:0000313" key="1">
    <source>
        <dbReference type="EMBL" id="EQD80932.1"/>
    </source>
</evidence>
<sequence length="92" mass="10373">MSVIIPDRLETFEAETGQKPTFGNFVTYYDIDPDILLASESWSGWKARARLAPTPKDPDLSLLQESLVYASYMNAPEEIRVLKKTVGHLQSN</sequence>
<accession>T1CEH1</accession>
<dbReference type="AlphaFoldDB" id="T1CEH1"/>
<feature type="non-terminal residue" evidence="1">
    <location>
        <position position="92"/>
    </location>
</feature>
<reference evidence="1" key="2">
    <citation type="journal article" date="2014" name="ISME J.">
        <title>Microbial stratification in low pH oxic and suboxic macroscopic growths along an acid mine drainage.</title>
        <authorList>
            <person name="Mendez-Garcia C."/>
            <person name="Mesa V."/>
            <person name="Sprenger R.R."/>
            <person name="Richter M."/>
            <person name="Diez M.S."/>
            <person name="Solano J."/>
            <person name="Bargiela R."/>
            <person name="Golyshina O.V."/>
            <person name="Manteca A."/>
            <person name="Ramos J.L."/>
            <person name="Gallego J.R."/>
            <person name="Llorente I."/>
            <person name="Martins Dos Santos V.A."/>
            <person name="Jensen O.N."/>
            <person name="Pelaez A.I."/>
            <person name="Sanchez J."/>
            <person name="Ferrer M."/>
        </authorList>
    </citation>
    <scope>NUCLEOTIDE SEQUENCE</scope>
</reference>
<gene>
    <name evidence="1" type="ORF">B1A_00364</name>
</gene>
<protein>
    <submittedName>
        <fullName evidence="1">Type III restriction protein res subunit</fullName>
    </submittedName>
</protein>
<name>T1CEH1_9ZZZZ</name>
<reference evidence="1" key="1">
    <citation type="submission" date="2013-08" db="EMBL/GenBank/DDBJ databases">
        <authorList>
            <person name="Mendez C."/>
            <person name="Richter M."/>
            <person name="Ferrer M."/>
            <person name="Sanchez J."/>
        </authorList>
    </citation>
    <scope>NUCLEOTIDE SEQUENCE</scope>
</reference>
<comment type="caution">
    <text evidence="1">The sequence shown here is derived from an EMBL/GenBank/DDBJ whole genome shotgun (WGS) entry which is preliminary data.</text>
</comment>
<organism evidence="1">
    <name type="scientific">mine drainage metagenome</name>
    <dbReference type="NCBI Taxonomy" id="410659"/>
    <lineage>
        <taxon>unclassified sequences</taxon>
        <taxon>metagenomes</taxon>
        <taxon>ecological metagenomes</taxon>
    </lineage>
</organism>
<dbReference type="EMBL" id="AUZX01000279">
    <property type="protein sequence ID" value="EQD80932.1"/>
    <property type="molecule type" value="Genomic_DNA"/>
</dbReference>
<proteinExistence type="predicted"/>